<evidence type="ECO:0000256" key="2">
    <source>
        <dbReference type="ARBA" id="ARBA00022763"/>
    </source>
</evidence>
<feature type="compositionally biased region" description="Basic residues" evidence="4">
    <location>
        <begin position="347"/>
        <end position="361"/>
    </location>
</feature>
<keyword evidence="2" id="KW-0227">DNA damage</keyword>
<dbReference type="PROSITE" id="PS50172">
    <property type="entry name" value="BRCT"/>
    <property type="match status" value="1"/>
</dbReference>
<dbReference type="EMBL" id="KN847318">
    <property type="protein sequence ID" value="KIW58218.1"/>
    <property type="molecule type" value="Genomic_DNA"/>
</dbReference>
<evidence type="ECO:0000256" key="4">
    <source>
        <dbReference type="SAM" id="MobiDB-lite"/>
    </source>
</evidence>
<dbReference type="PANTHER" id="PTHR23196">
    <property type="entry name" value="PAX TRANSCRIPTION ACTIVATION DOMAIN INTERACTING PROTEIN"/>
    <property type="match status" value="1"/>
</dbReference>
<dbReference type="CDD" id="cd17744">
    <property type="entry name" value="BRCT_MDC1_rpt1"/>
    <property type="match status" value="1"/>
</dbReference>
<dbReference type="InterPro" id="IPR001357">
    <property type="entry name" value="BRCT_dom"/>
</dbReference>
<sequence>MVAAFLFHHDAAGGETMHDLPLEGDSSTWYLPDEVFDDAIILSSKLDQQHSAICLETHPDFVLLRVFDDSDDGCRVLTDDGLEFRVPVSTSTHLKSFVLHCDVQFTTTTTNRWAIRWDVTGDISDSMRPPPLPIVSGLPRPMSDEETMEDVVKPMGPETEEAAKSDTSSRSTCSPTPPPCRGQLKSEIPRGTTETDDSFLSKASTVVPTEPEDLQLAEKICPKDQAVDVEADTPAEHVRRSPTPRDTVTIANDHKSLESPPSSRGQKTGGLGSDSRRSTPKSDFVQQSPTGDTTPKFNLDKQSRKRKLVDIEAADVGQDSEEDDIFSTQNTQLANSVSFSNTPKQGTAKRGRGRTTPKRKPLSVSNQPTISPESRAGTQSRSPRKRARRDSVASSGKQYAGSTPVVIFSGSTEIDQKNSMMEAFRHLGGRETKSINDATMLCVGKGPFKRTSKLIIAVARGIDIVTEEWIIETQRRGSFPAVDEFLPRDPSHERIRDFNLKEAMQRGKLGLTHILSGTTVFLTKRIRTDLGKLERELSQVATVLGADSVQRRLPALKDKEKYAEHEVLIIGAENDPQGTQVGRLGQKLYNKDILTMAVLRGKLERSSAEFLIDVPVKDEEDD</sequence>
<dbReference type="GO" id="GO:0006974">
    <property type="term" value="P:DNA damage response"/>
    <property type="evidence" value="ECO:0007669"/>
    <property type="project" value="UniProtKB-KW"/>
</dbReference>
<gene>
    <name evidence="6" type="ORF">PV05_02759</name>
</gene>
<name>A0A0D2ER81_9EURO</name>
<feature type="region of interest" description="Disordered" evidence="4">
    <location>
        <begin position="329"/>
        <end position="398"/>
    </location>
</feature>
<dbReference type="GeneID" id="25324667"/>
<evidence type="ECO:0000256" key="3">
    <source>
        <dbReference type="ARBA" id="ARBA00023242"/>
    </source>
</evidence>
<reference evidence="6 7" key="1">
    <citation type="submission" date="2015-01" db="EMBL/GenBank/DDBJ databases">
        <title>The Genome Sequence of Exophiala xenobiotica CBS118157.</title>
        <authorList>
            <consortium name="The Broad Institute Genomics Platform"/>
            <person name="Cuomo C."/>
            <person name="de Hoog S."/>
            <person name="Gorbushina A."/>
            <person name="Stielow B."/>
            <person name="Teixiera M."/>
            <person name="Abouelleil A."/>
            <person name="Chapman S.B."/>
            <person name="Priest M."/>
            <person name="Young S.K."/>
            <person name="Wortman J."/>
            <person name="Nusbaum C."/>
            <person name="Birren B."/>
        </authorList>
    </citation>
    <scope>NUCLEOTIDE SEQUENCE [LARGE SCALE GENOMIC DNA]</scope>
    <source>
        <strain evidence="6 7">CBS 118157</strain>
    </source>
</reference>
<evidence type="ECO:0000256" key="1">
    <source>
        <dbReference type="ARBA" id="ARBA00004123"/>
    </source>
</evidence>
<dbReference type="Proteomes" id="UP000054342">
    <property type="component" value="Unassembled WGS sequence"/>
</dbReference>
<dbReference type="InterPro" id="IPR036420">
    <property type="entry name" value="BRCT_dom_sf"/>
</dbReference>
<proteinExistence type="predicted"/>
<dbReference type="OrthoDB" id="342264at2759"/>
<evidence type="ECO:0000313" key="6">
    <source>
        <dbReference type="EMBL" id="KIW58218.1"/>
    </source>
</evidence>
<feature type="compositionally biased region" description="Polar residues" evidence="4">
    <location>
        <begin position="284"/>
        <end position="296"/>
    </location>
</feature>
<feature type="compositionally biased region" description="Polar residues" evidence="4">
    <location>
        <begin position="329"/>
        <end position="345"/>
    </location>
</feature>
<dbReference type="Pfam" id="PF00533">
    <property type="entry name" value="BRCT"/>
    <property type="match status" value="1"/>
</dbReference>
<dbReference type="SUPFAM" id="SSF52113">
    <property type="entry name" value="BRCT domain"/>
    <property type="match status" value="1"/>
</dbReference>
<dbReference type="HOGENOM" id="CLU_030190_0_0_1"/>
<dbReference type="PANTHER" id="PTHR23196:SF1">
    <property type="entry name" value="PAX-INTERACTING PROTEIN 1"/>
    <property type="match status" value="1"/>
</dbReference>
<organism evidence="6 7">
    <name type="scientific">Exophiala xenobiotica</name>
    <dbReference type="NCBI Taxonomy" id="348802"/>
    <lineage>
        <taxon>Eukaryota</taxon>
        <taxon>Fungi</taxon>
        <taxon>Dikarya</taxon>
        <taxon>Ascomycota</taxon>
        <taxon>Pezizomycotina</taxon>
        <taxon>Eurotiomycetes</taxon>
        <taxon>Chaetothyriomycetidae</taxon>
        <taxon>Chaetothyriales</taxon>
        <taxon>Herpotrichiellaceae</taxon>
        <taxon>Exophiala</taxon>
    </lineage>
</organism>
<dbReference type="AlphaFoldDB" id="A0A0D2ER81"/>
<dbReference type="InterPro" id="IPR051579">
    <property type="entry name" value="DDR_Transcriptional_Reg"/>
</dbReference>
<keyword evidence="7" id="KW-1185">Reference proteome</keyword>
<feature type="domain" description="BRCT" evidence="5">
    <location>
        <begin position="405"/>
        <end position="487"/>
    </location>
</feature>
<accession>A0A0D2ER81</accession>
<dbReference type="GO" id="GO:0005634">
    <property type="term" value="C:nucleus"/>
    <property type="evidence" value="ECO:0007669"/>
    <property type="project" value="UniProtKB-SubCell"/>
</dbReference>
<evidence type="ECO:0000313" key="7">
    <source>
        <dbReference type="Proteomes" id="UP000054342"/>
    </source>
</evidence>
<feature type="compositionally biased region" description="Polar residues" evidence="4">
    <location>
        <begin position="363"/>
        <end position="381"/>
    </location>
</feature>
<dbReference type="SMART" id="SM00292">
    <property type="entry name" value="BRCT"/>
    <property type="match status" value="1"/>
</dbReference>
<feature type="region of interest" description="Disordered" evidence="4">
    <location>
        <begin position="128"/>
        <end position="302"/>
    </location>
</feature>
<dbReference type="STRING" id="348802.A0A0D2ER81"/>
<comment type="subcellular location">
    <subcellularLocation>
        <location evidence="1">Nucleus</location>
    </subcellularLocation>
</comment>
<evidence type="ECO:0000259" key="5">
    <source>
        <dbReference type="PROSITE" id="PS50172"/>
    </source>
</evidence>
<dbReference type="Gene3D" id="3.40.50.10190">
    <property type="entry name" value="BRCT domain"/>
    <property type="match status" value="1"/>
</dbReference>
<keyword evidence="3" id="KW-0539">Nucleus</keyword>
<dbReference type="RefSeq" id="XP_013318802.1">
    <property type="nucleotide sequence ID" value="XM_013463348.1"/>
</dbReference>
<protein>
    <recommendedName>
        <fullName evidence="5">BRCT domain-containing protein</fullName>
    </recommendedName>
</protein>